<dbReference type="Proteomes" id="UP000659047">
    <property type="component" value="Unassembled WGS sequence"/>
</dbReference>
<comment type="catalytic activity">
    <reaction evidence="4">
        <text>6-methylsalicylate + H(+) = 3-methylphenol + CO2</text>
        <dbReference type="Rhea" id="RHEA:23112"/>
        <dbReference type="ChEBI" id="CHEBI:15378"/>
        <dbReference type="ChEBI" id="CHEBI:16526"/>
        <dbReference type="ChEBI" id="CHEBI:17231"/>
        <dbReference type="ChEBI" id="CHEBI:36658"/>
        <dbReference type="EC" id="4.1.1.52"/>
    </reaction>
    <physiologicalReaction direction="left-to-right" evidence="4">
        <dbReference type="Rhea" id="RHEA:23113"/>
    </physiologicalReaction>
</comment>
<gene>
    <name evidence="7" type="ORF">JJB97_14535</name>
</gene>
<dbReference type="SUPFAM" id="SSF51556">
    <property type="entry name" value="Metallo-dependent hydrolases"/>
    <property type="match status" value="1"/>
</dbReference>
<dbReference type="PANTHER" id="PTHR21240:SF29">
    <property type="entry name" value="AMIDOHYDROLASE-RELATED DOMAIN-CONTAINING PROTEIN"/>
    <property type="match status" value="1"/>
</dbReference>
<organism evidence="7 8">
    <name type="scientific">Tenebrionibacter intestinalis</name>
    <dbReference type="NCBI Taxonomy" id="2799638"/>
    <lineage>
        <taxon>Bacteria</taxon>
        <taxon>Pseudomonadati</taxon>
        <taxon>Pseudomonadota</taxon>
        <taxon>Gammaproteobacteria</taxon>
        <taxon>Enterobacterales</taxon>
        <taxon>Enterobacteriaceae</taxon>
        <taxon>Tenebrionibacter/Tenebrionicola group</taxon>
        <taxon>Tenebrionibacter</taxon>
    </lineage>
</organism>
<proteinExistence type="predicted"/>
<evidence type="ECO:0000256" key="1">
    <source>
        <dbReference type="ARBA" id="ARBA00022723"/>
    </source>
</evidence>
<comment type="caution">
    <text evidence="7">The sequence shown here is derived from an EMBL/GenBank/DDBJ whole genome shotgun (WGS) entry which is preliminary data.</text>
</comment>
<dbReference type="GO" id="GO:0047596">
    <property type="term" value="F:6-methylsalicylate decarboxylase activity"/>
    <property type="evidence" value="ECO:0007669"/>
    <property type="project" value="UniProtKB-EC"/>
</dbReference>
<keyword evidence="8" id="KW-1185">Reference proteome</keyword>
<evidence type="ECO:0000259" key="6">
    <source>
        <dbReference type="Pfam" id="PF04909"/>
    </source>
</evidence>
<dbReference type="InterPro" id="IPR006680">
    <property type="entry name" value="Amidohydro-rel"/>
</dbReference>
<evidence type="ECO:0000256" key="5">
    <source>
        <dbReference type="ARBA" id="ARBA00038889"/>
    </source>
</evidence>
<evidence type="ECO:0000256" key="2">
    <source>
        <dbReference type="ARBA" id="ARBA00022833"/>
    </source>
</evidence>
<evidence type="ECO:0000256" key="4">
    <source>
        <dbReference type="ARBA" id="ARBA00036832"/>
    </source>
</evidence>
<reference evidence="7" key="1">
    <citation type="submission" date="2021-01" db="EMBL/GenBank/DDBJ databases">
        <title>Intestinitalea alba gen. nov., sp. nov., a novel genus of the family Enterobacteriaceae, isolated from the gut of the plastic-eating mealworm Tenebrio molitor L.</title>
        <authorList>
            <person name="Yang Y."/>
        </authorList>
    </citation>
    <scope>NUCLEOTIDE SEQUENCE</scope>
    <source>
        <strain evidence="7">BIT-L3</strain>
    </source>
</reference>
<keyword evidence="3" id="KW-0456">Lyase</keyword>
<dbReference type="AlphaFoldDB" id="A0A8K0XYL1"/>
<dbReference type="InterPro" id="IPR032465">
    <property type="entry name" value="ACMSD"/>
</dbReference>
<dbReference type="Gene3D" id="3.20.20.140">
    <property type="entry name" value="Metal-dependent hydrolases"/>
    <property type="match status" value="1"/>
</dbReference>
<evidence type="ECO:0000256" key="3">
    <source>
        <dbReference type="ARBA" id="ARBA00023239"/>
    </source>
</evidence>
<evidence type="ECO:0000313" key="8">
    <source>
        <dbReference type="Proteomes" id="UP000659047"/>
    </source>
</evidence>
<dbReference type="InterPro" id="IPR032466">
    <property type="entry name" value="Metal_Hydrolase"/>
</dbReference>
<accession>A0A8K0XYL1</accession>
<dbReference type="GO" id="GO:0046872">
    <property type="term" value="F:metal ion binding"/>
    <property type="evidence" value="ECO:0007669"/>
    <property type="project" value="UniProtKB-KW"/>
</dbReference>
<dbReference type="EMBL" id="JAEPBH010000042">
    <property type="protein sequence ID" value="MBK4716522.1"/>
    <property type="molecule type" value="Genomic_DNA"/>
</dbReference>
<dbReference type="EC" id="4.1.1.52" evidence="5"/>
<dbReference type="GO" id="GO:0016787">
    <property type="term" value="F:hydrolase activity"/>
    <property type="evidence" value="ECO:0007669"/>
    <property type="project" value="InterPro"/>
</dbReference>
<evidence type="ECO:0000313" key="7">
    <source>
        <dbReference type="EMBL" id="MBK4716522.1"/>
    </source>
</evidence>
<dbReference type="GO" id="GO:0005829">
    <property type="term" value="C:cytosol"/>
    <property type="evidence" value="ECO:0007669"/>
    <property type="project" value="TreeGrafter"/>
</dbReference>
<dbReference type="Pfam" id="PF04909">
    <property type="entry name" value="Amidohydro_2"/>
    <property type="match status" value="1"/>
</dbReference>
<sequence length="313" mass="35160">MDMKRIDVHQHVVPPFWADSLAAYGGDPSGWHCPPWSPEQALAFMDERGIAKGILSLTAPGIHGWPQAKRGDIAQRVNDYTARLVSDLPTRFGQFITLPLPDIDAALREIDRVCSVCQPEGVVFFSNYDNLYPGDARFEPLWQALSQRELVCFIHPTCPDVAMLEAIKGPIIDYPFDTTRAAVQLVANGVVRRYPSLKIILSHGGGYLPYAAHRFAQLLANMDYADVPDADSFIEDCQRFWFDTALSSSSTTLRTLLAFARSDRILYGSDFPYAPRPVIQTFTQMLDDSHELSPAWKASINWKNAQLLWQPDE</sequence>
<dbReference type="GO" id="GO:0019748">
    <property type="term" value="P:secondary metabolic process"/>
    <property type="evidence" value="ECO:0007669"/>
    <property type="project" value="TreeGrafter"/>
</dbReference>
<protein>
    <recommendedName>
        <fullName evidence="5">6-methylsalicylate decarboxylase</fullName>
        <ecNumber evidence="5">4.1.1.52</ecNumber>
    </recommendedName>
</protein>
<name>A0A8K0XYL1_9ENTR</name>
<dbReference type="PANTHER" id="PTHR21240">
    <property type="entry name" value="2-AMINO-3-CARBOXYLMUCONATE-6-SEMIALDEHYDE DECARBOXYLASE"/>
    <property type="match status" value="1"/>
</dbReference>
<keyword evidence="1" id="KW-0479">Metal-binding</keyword>
<feature type="domain" description="Amidohydrolase-related" evidence="6">
    <location>
        <begin position="6"/>
        <end position="308"/>
    </location>
</feature>
<keyword evidence="2" id="KW-0862">Zinc</keyword>